<evidence type="ECO:0000313" key="1">
    <source>
        <dbReference type="EMBL" id="SAK72894.1"/>
    </source>
</evidence>
<dbReference type="SUPFAM" id="SSF51735">
    <property type="entry name" value="NAD(P)-binding Rossmann-fold domains"/>
    <property type="match status" value="1"/>
</dbReference>
<comment type="caution">
    <text evidence="1">The sequence shown here is derived from an EMBL/GenBank/DDBJ whole genome shotgun (WGS) entry which is preliminary data.</text>
</comment>
<evidence type="ECO:0000313" key="2">
    <source>
        <dbReference type="Proteomes" id="UP000054911"/>
    </source>
</evidence>
<dbReference type="OrthoDB" id="5293744at2"/>
<dbReference type="Proteomes" id="UP000054911">
    <property type="component" value="Unassembled WGS sequence"/>
</dbReference>
<dbReference type="PANTHER" id="PTHR13812:SF19">
    <property type="entry name" value="KETIMINE REDUCTASE MU-CRYSTALLIN"/>
    <property type="match status" value="1"/>
</dbReference>
<proteinExistence type="predicted"/>
<dbReference type="InterPro" id="IPR003462">
    <property type="entry name" value="ODC_Mu_crystall"/>
</dbReference>
<sequence length="309" mass="33033">MSSFLTYDGAKDVLSWSDAVDALRKGHLLPRAETHDSLVGPTDEMLLNRTARIEGMGYGVKVESVFSANSSKGLPNTHGAVLLYSPDTGILRAVIDSHLITDLKTAADSVLGATLLARPESRHLVIVGAGRVAGNLARAYSALFPRLQKISIWTRRIEQAQELSNRLDALPVSVTAVSDLPSALATADIVSSATMARQPVLLGEWIRPGTHVDLIGAFTKEMREADDSLIAAGLLYVDSRETTRHIGELADPIASGAVPHDHVRGDLYDLVANPDASSRTPDSITVFKNGGGAHLDLMIADCMLRKIGL</sequence>
<accession>A0A158BS31</accession>
<dbReference type="AlphaFoldDB" id="A0A158BS31"/>
<dbReference type="GO" id="GO:0005737">
    <property type="term" value="C:cytoplasm"/>
    <property type="evidence" value="ECO:0007669"/>
    <property type="project" value="TreeGrafter"/>
</dbReference>
<name>A0A158BS31_9BURK</name>
<keyword evidence="2" id="KW-1185">Reference proteome</keyword>
<dbReference type="PANTHER" id="PTHR13812">
    <property type="entry name" value="KETIMINE REDUCTASE MU-CRYSTALLIN"/>
    <property type="match status" value="1"/>
</dbReference>
<dbReference type="Pfam" id="PF02423">
    <property type="entry name" value="OCD_Mu_crystall"/>
    <property type="match status" value="1"/>
</dbReference>
<dbReference type="EMBL" id="FCOE02000013">
    <property type="protein sequence ID" value="SAK72894.1"/>
    <property type="molecule type" value="Genomic_DNA"/>
</dbReference>
<dbReference type="RefSeq" id="WP_061176440.1">
    <property type="nucleotide sequence ID" value="NZ_FCOE02000013.1"/>
</dbReference>
<dbReference type="PIRSF" id="PIRSF001439">
    <property type="entry name" value="CryM"/>
    <property type="match status" value="1"/>
</dbReference>
<dbReference type="InterPro" id="IPR023401">
    <property type="entry name" value="ODC_N"/>
</dbReference>
<dbReference type="STRING" id="1777141.AWB80_04017"/>
<reference evidence="1" key="1">
    <citation type="submission" date="2016-01" db="EMBL/GenBank/DDBJ databases">
        <authorList>
            <person name="Peeters C."/>
        </authorList>
    </citation>
    <scope>NUCLEOTIDE SEQUENCE [LARGE SCALE GENOMIC DNA]</scope>
    <source>
        <strain evidence="1">LMG 29323</strain>
    </source>
</reference>
<protein>
    <submittedName>
        <fullName evidence="1">Ornithine cyclodeaminase</fullName>
    </submittedName>
</protein>
<dbReference type="InterPro" id="IPR036291">
    <property type="entry name" value="NAD(P)-bd_dom_sf"/>
</dbReference>
<gene>
    <name evidence="1" type="ORF">AWB80_04017</name>
</gene>
<dbReference type="Gene3D" id="3.40.50.720">
    <property type="entry name" value="NAD(P)-binding Rossmann-like Domain"/>
    <property type="match status" value="1"/>
</dbReference>
<organism evidence="1 2">
    <name type="scientific">Caballeronia pedi</name>
    <dbReference type="NCBI Taxonomy" id="1777141"/>
    <lineage>
        <taxon>Bacteria</taxon>
        <taxon>Pseudomonadati</taxon>
        <taxon>Pseudomonadota</taxon>
        <taxon>Betaproteobacteria</taxon>
        <taxon>Burkholderiales</taxon>
        <taxon>Burkholderiaceae</taxon>
        <taxon>Caballeronia</taxon>
    </lineage>
</organism>
<dbReference type="Gene3D" id="3.30.1780.10">
    <property type="entry name" value="ornithine cyclodeaminase, domain 1"/>
    <property type="match status" value="1"/>
</dbReference>